<dbReference type="InterPro" id="IPR011083">
    <property type="entry name" value="Phage_tail_collar_dom"/>
</dbReference>
<proteinExistence type="predicted"/>
<dbReference type="OrthoDB" id="9810174at2"/>
<organism evidence="2 3">
    <name type="scientific">Zhouia amylolytica</name>
    <dbReference type="NCBI Taxonomy" id="376730"/>
    <lineage>
        <taxon>Bacteria</taxon>
        <taxon>Pseudomonadati</taxon>
        <taxon>Bacteroidota</taxon>
        <taxon>Flavobacteriia</taxon>
        <taxon>Flavobacteriales</taxon>
        <taxon>Flavobacteriaceae</taxon>
        <taxon>Zhouia</taxon>
    </lineage>
</organism>
<name>A0A1I6S3M6_9FLAO</name>
<dbReference type="Proteomes" id="UP000183209">
    <property type="component" value="Unassembled WGS sequence"/>
</dbReference>
<evidence type="ECO:0000259" key="1">
    <source>
        <dbReference type="Pfam" id="PF07484"/>
    </source>
</evidence>
<reference evidence="2 3" key="1">
    <citation type="submission" date="2016-10" db="EMBL/GenBank/DDBJ databases">
        <authorList>
            <person name="de Groot N.N."/>
        </authorList>
    </citation>
    <scope>NUCLEOTIDE SEQUENCE [LARGE SCALE GENOMIC DNA]</scope>
    <source>
        <strain evidence="2 3">CGMCC 1.6114</strain>
    </source>
</reference>
<dbReference type="SUPFAM" id="SSF88874">
    <property type="entry name" value="Receptor-binding domain of short tail fibre protein gp12"/>
    <property type="match status" value="1"/>
</dbReference>
<dbReference type="EMBL" id="FPAG01000004">
    <property type="protein sequence ID" value="SFS71552.1"/>
    <property type="molecule type" value="Genomic_DNA"/>
</dbReference>
<feature type="domain" description="Phage tail collar" evidence="1">
    <location>
        <begin position="6"/>
        <end position="62"/>
    </location>
</feature>
<dbReference type="Pfam" id="PF07484">
    <property type="entry name" value="Collar"/>
    <property type="match status" value="1"/>
</dbReference>
<gene>
    <name evidence="2" type="ORF">SAMN04487906_1407</name>
</gene>
<accession>A0A1I6S3M6</accession>
<sequence>MDGYIGEIKFFAGDFPPRGWAFCHGQLMAVSQYSGLFAVIGNRYGGNGGSSFKLPDLRGRMPIGVGSGPGLSVYKEGDHGGMESVPLTVDQMPKHSHKASTNASDGGGIGGTTQEVTKNYWAKGGTYATSKSTTMAEDAVSIENAGEGQAHENRPPYTALNFIICLIGAFPDRS</sequence>
<dbReference type="Gene3D" id="3.90.1340.10">
    <property type="entry name" value="Phage tail collar domain"/>
    <property type="match status" value="1"/>
</dbReference>
<dbReference type="InterPro" id="IPR037053">
    <property type="entry name" value="Phage_tail_collar_dom_sf"/>
</dbReference>
<dbReference type="AlphaFoldDB" id="A0A1I6S3M6"/>
<evidence type="ECO:0000313" key="3">
    <source>
        <dbReference type="Proteomes" id="UP000183209"/>
    </source>
</evidence>
<evidence type="ECO:0000313" key="2">
    <source>
        <dbReference type="EMBL" id="SFS71552.1"/>
    </source>
</evidence>
<dbReference type="RefSeq" id="WP_038268041.1">
    <property type="nucleotide sequence ID" value="NZ_FPAG01000004.1"/>
</dbReference>
<protein>
    <submittedName>
        <fullName evidence="2">Microcystin-dependent protein</fullName>
    </submittedName>
</protein>